<comment type="caution">
    <text evidence="1">The sequence shown here is derived from an EMBL/GenBank/DDBJ whole genome shotgun (WGS) entry which is preliminary data.</text>
</comment>
<gene>
    <name evidence="1" type="ORF">DD666_00820</name>
</gene>
<organism evidence="1 2">
    <name type="scientific">Advenella kashmirensis</name>
    <dbReference type="NCBI Taxonomy" id="310575"/>
    <lineage>
        <taxon>Bacteria</taxon>
        <taxon>Pseudomonadati</taxon>
        <taxon>Pseudomonadota</taxon>
        <taxon>Betaproteobacteria</taxon>
        <taxon>Burkholderiales</taxon>
        <taxon>Alcaligenaceae</taxon>
    </lineage>
</organism>
<dbReference type="EMBL" id="DOEK01000003">
    <property type="protein sequence ID" value="HBP27942.1"/>
    <property type="molecule type" value="Genomic_DNA"/>
</dbReference>
<proteinExistence type="predicted"/>
<accession>A0A356LAG6</accession>
<protein>
    <recommendedName>
        <fullName evidence="3">Phage tail protein</fullName>
    </recommendedName>
</protein>
<dbReference type="AlphaFoldDB" id="A0A356LAG6"/>
<evidence type="ECO:0000313" key="2">
    <source>
        <dbReference type="Proteomes" id="UP000264036"/>
    </source>
</evidence>
<reference evidence="1 2" key="1">
    <citation type="journal article" date="2018" name="Nat. Biotechnol.">
        <title>A standardized bacterial taxonomy based on genome phylogeny substantially revises the tree of life.</title>
        <authorList>
            <person name="Parks D.H."/>
            <person name="Chuvochina M."/>
            <person name="Waite D.W."/>
            <person name="Rinke C."/>
            <person name="Skarshewski A."/>
            <person name="Chaumeil P.A."/>
            <person name="Hugenholtz P."/>
        </authorList>
    </citation>
    <scope>NUCLEOTIDE SEQUENCE [LARGE SCALE GENOMIC DNA]</scope>
    <source>
        <strain evidence="1">UBA10707</strain>
    </source>
</reference>
<name>A0A356LAG6_9BURK</name>
<dbReference type="Gene3D" id="4.10.410.40">
    <property type="match status" value="1"/>
</dbReference>
<sequence>MSKATTIKFKGSKVYFQKKVETPTTVPVTAVTATNPGTLTATGLTAVKGDVVTVAGLDGFNGSYVVASVATGTVTLANADWTGKTVPADFTDALAGTIQYVEEFCQLKSFQKSGSTVAQEDVSTICSVDGPEFEGGDREEGTITLQFWYDMTNPVQEQLEDYEFSQDKFWTKVELANNKGTVLFFGGIETGLNMDGATGSPGRWDSGCAIRVSGRRYNVKPGA</sequence>
<dbReference type="Proteomes" id="UP000264036">
    <property type="component" value="Unassembled WGS sequence"/>
</dbReference>
<evidence type="ECO:0008006" key="3">
    <source>
        <dbReference type="Google" id="ProtNLM"/>
    </source>
</evidence>
<evidence type="ECO:0000313" key="1">
    <source>
        <dbReference type="EMBL" id="HBP27942.1"/>
    </source>
</evidence>